<feature type="binding site" evidence="13">
    <location>
        <position position="134"/>
    </location>
    <ligand>
        <name>sn-glycerol 3-phosphate</name>
        <dbReference type="ChEBI" id="CHEBI:57597"/>
    </ligand>
</feature>
<reference evidence="20" key="2">
    <citation type="journal article" date="2021" name="PeerJ">
        <title>Extensive microbial diversity within the chicken gut microbiome revealed by metagenomics and culture.</title>
        <authorList>
            <person name="Gilroy R."/>
            <person name="Ravi A."/>
            <person name="Getino M."/>
            <person name="Pursley I."/>
            <person name="Horton D.L."/>
            <person name="Alikhan N.F."/>
            <person name="Baker D."/>
            <person name="Gharbi K."/>
            <person name="Hall N."/>
            <person name="Watson M."/>
            <person name="Adriaenssens E.M."/>
            <person name="Foster-Nyarko E."/>
            <person name="Jarju S."/>
            <person name="Secka A."/>
            <person name="Antonio M."/>
            <person name="Oren A."/>
            <person name="Chaudhuri R.R."/>
            <person name="La Ragione R."/>
            <person name="Hildebrand F."/>
            <person name="Pallen M.J."/>
        </authorList>
    </citation>
    <scope>NUCLEOTIDE SEQUENCE</scope>
    <source>
        <strain evidence="20">CHK195-15760</strain>
    </source>
</reference>
<evidence type="ECO:0000256" key="12">
    <source>
        <dbReference type="ARBA" id="ARBA00080511"/>
    </source>
</evidence>
<feature type="domain" description="Glycerol-3-phosphate dehydrogenase NAD-dependent N-terminal" evidence="18">
    <location>
        <begin position="3"/>
        <end position="155"/>
    </location>
</feature>
<evidence type="ECO:0000256" key="1">
    <source>
        <dbReference type="ARBA" id="ARBA00011009"/>
    </source>
</evidence>
<feature type="binding site" evidence="16">
    <location>
        <begin position="8"/>
        <end position="13"/>
    </location>
    <ligand>
        <name>NAD(+)</name>
        <dbReference type="ChEBI" id="CHEBI:57540"/>
    </ligand>
</feature>
<keyword evidence="5 13" id="KW-0520">NAD</keyword>
<comment type="catalytic activity">
    <reaction evidence="9">
        <text>sn-glycerol 3-phosphate + NADP(+) = dihydroxyacetone phosphate + NADPH + H(+)</text>
        <dbReference type="Rhea" id="RHEA:11096"/>
        <dbReference type="ChEBI" id="CHEBI:15378"/>
        <dbReference type="ChEBI" id="CHEBI:57597"/>
        <dbReference type="ChEBI" id="CHEBI:57642"/>
        <dbReference type="ChEBI" id="CHEBI:57783"/>
        <dbReference type="ChEBI" id="CHEBI:58349"/>
        <dbReference type="EC" id="1.1.1.94"/>
    </reaction>
    <physiologicalReaction direction="right-to-left" evidence="9">
        <dbReference type="Rhea" id="RHEA:11098"/>
    </physiologicalReaction>
</comment>
<evidence type="ECO:0000256" key="11">
    <source>
        <dbReference type="ARBA" id="ARBA00069372"/>
    </source>
</evidence>
<dbReference type="Proteomes" id="UP000824093">
    <property type="component" value="Unassembled WGS sequence"/>
</dbReference>
<dbReference type="GO" id="GO:0005975">
    <property type="term" value="P:carbohydrate metabolic process"/>
    <property type="evidence" value="ECO:0007669"/>
    <property type="project" value="InterPro"/>
</dbReference>
<keyword evidence="7 13" id="KW-0594">Phospholipid biosynthesis</keyword>
<feature type="binding site" evidence="13">
    <location>
        <position position="240"/>
    </location>
    <ligand>
        <name>sn-glycerol 3-phosphate</name>
        <dbReference type="ChEBI" id="CHEBI:57597"/>
    </ligand>
</feature>
<keyword evidence="13" id="KW-0963">Cytoplasm</keyword>
<evidence type="ECO:0000256" key="3">
    <source>
        <dbReference type="ARBA" id="ARBA00022857"/>
    </source>
</evidence>
<evidence type="ECO:0000259" key="18">
    <source>
        <dbReference type="Pfam" id="PF01210"/>
    </source>
</evidence>
<feature type="binding site" evidence="13">
    <location>
        <position position="250"/>
    </location>
    <ligand>
        <name>sn-glycerol 3-phosphate</name>
        <dbReference type="ChEBI" id="CHEBI:57597"/>
    </ligand>
</feature>
<evidence type="ECO:0000256" key="10">
    <source>
        <dbReference type="ARBA" id="ARBA00066687"/>
    </source>
</evidence>
<feature type="binding site" evidence="16">
    <location>
        <position position="82"/>
    </location>
    <ligand>
        <name>NAD(+)</name>
        <dbReference type="ChEBI" id="CHEBI:57540"/>
    </ligand>
</feature>
<feature type="binding site" evidence="13">
    <location>
        <position position="136"/>
    </location>
    <ligand>
        <name>NADPH</name>
        <dbReference type="ChEBI" id="CHEBI:57783"/>
    </ligand>
</feature>
<dbReference type="EMBL" id="DVNH01000044">
    <property type="protein sequence ID" value="HIU52124.1"/>
    <property type="molecule type" value="Genomic_DNA"/>
</dbReference>
<evidence type="ECO:0000256" key="13">
    <source>
        <dbReference type="HAMAP-Rule" id="MF_00394"/>
    </source>
</evidence>
<keyword evidence="2 13" id="KW-0444">Lipid biosynthesis</keyword>
<feature type="binding site" evidence="16">
    <location>
        <position position="32"/>
    </location>
    <ligand>
        <name>NAD(+)</name>
        <dbReference type="ChEBI" id="CHEBI:57540"/>
    </ligand>
</feature>
<feature type="binding site" evidence="13">
    <location>
        <position position="12"/>
    </location>
    <ligand>
        <name>NADPH</name>
        <dbReference type="ChEBI" id="CHEBI:57783"/>
    </ligand>
</feature>
<comment type="caution">
    <text evidence="13">Lacks conserved residue(s) required for the propagation of feature annotation.</text>
</comment>
<feature type="binding site" evidence="13">
    <location>
        <position position="11"/>
    </location>
    <ligand>
        <name>NADPH</name>
        <dbReference type="ChEBI" id="CHEBI:57783"/>
    </ligand>
</feature>
<protein>
    <recommendedName>
        <fullName evidence="11 13">Glycerol-3-phosphate dehydrogenase [NAD(P)+]</fullName>
        <ecNumber evidence="10 13">1.1.1.94</ecNumber>
    </recommendedName>
    <alternativeName>
        <fullName evidence="13">NAD(P)(+)-dependent glycerol-3-phosphate dehydrogenase</fullName>
    </alternativeName>
    <alternativeName>
        <fullName evidence="12 13">NAD(P)H-dependent dihydroxyacetone-phosphate reductase</fullName>
    </alternativeName>
</protein>
<dbReference type="GO" id="GO:0051287">
    <property type="term" value="F:NAD binding"/>
    <property type="evidence" value="ECO:0007669"/>
    <property type="project" value="InterPro"/>
</dbReference>
<comment type="catalytic activity">
    <reaction evidence="13">
        <text>sn-glycerol 3-phosphate + NAD(+) = dihydroxyacetone phosphate + NADH + H(+)</text>
        <dbReference type="Rhea" id="RHEA:11092"/>
        <dbReference type="ChEBI" id="CHEBI:15378"/>
        <dbReference type="ChEBI" id="CHEBI:57540"/>
        <dbReference type="ChEBI" id="CHEBI:57597"/>
        <dbReference type="ChEBI" id="CHEBI:57642"/>
        <dbReference type="ChEBI" id="CHEBI:57945"/>
        <dbReference type="EC" id="1.1.1.94"/>
    </reaction>
</comment>
<evidence type="ECO:0000313" key="20">
    <source>
        <dbReference type="EMBL" id="HIU52124.1"/>
    </source>
</evidence>
<dbReference type="Pfam" id="PF07479">
    <property type="entry name" value="NAD_Gly3P_dh_C"/>
    <property type="match status" value="1"/>
</dbReference>
<dbReference type="GO" id="GO:0005829">
    <property type="term" value="C:cytosol"/>
    <property type="evidence" value="ECO:0007669"/>
    <property type="project" value="TreeGrafter"/>
</dbReference>
<evidence type="ECO:0000256" key="16">
    <source>
        <dbReference type="PIRSR" id="PIRSR000114-3"/>
    </source>
</evidence>
<dbReference type="PRINTS" id="PR00077">
    <property type="entry name" value="GPDHDRGNASE"/>
</dbReference>
<keyword evidence="3 13" id="KW-0521">NADP</keyword>
<feature type="domain" description="Glycerol-3-phosphate dehydrogenase NAD-dependent C-terminal" evidence="19">
    <location>
        <begin position="176"/>
        <end position="316"/>
    </location>
</feature>
<proteinExistence type="inferred from homology"/>
<feature type="binding site" evidence="13">
    <location>
        <position position="132"/>
    </location>
    <ligand>
        <name>sn-glycerol 3-phosphate</name>
        <dbReference type="ChEBI" id="CHEBI:57597"/>
    </ligand>
</feature>
<dbReference type="Gene3D" id="1.10.1040.10">
    <property type="entry name" value="N-(1-d-carboxylethyl)-l-norvaline Dehydrogenase, domain 2"/>
    <property type="match status" value="1"/>
</dbReference>
<dbReference type="GO" id="GO:0006650">
    <property type="term" value="P:glycerophospholipid metabolic process"/>
    <property type="evidence" value="ECO:0007669"/>
    <property type="project" value="UniProtKB-UniRule"/>
</dbReference>
<evidence type="ECO:0000259" key="19">
    <source>
        <dbReference type="Pfam" id="PF07479"/>
    </source>
</evidence>
<evidence type="ECO:0000256" key="9">
    <source>
        <dbReference type="ARBA" id="ARBA00052716"/>
    </source>
</evidence>
<feature type="binding site" evidence="16">
    <location>
        <position position="251"/>
    </location>
    <ligand>
        <name>NAD(+)</name>
        <dbReference type="ChEBI" id="CHEBI:57540"/>
    </ligand>
</feature>
<feature type="binding site" evidence="13">
    <location>
        <position position="252"/>
    </location>
    <ligand>
        <name>sn-glycerol 3-phosphate</name>
        <dbReference type="ChEBI" id="CHEBI:57597"/>
    </ligand>
</feature>
<evidence type="ECO:0000256" key="5">
    <source>
        <dbReference type="ARBA" id="ARBA00023027"/>
    </source>
</evidence>
<feature type="binding site" evidence="15">
    <location>
        <begin position="251"/>
        <end position="252"/>
    </location>
    <ligand>
        <name>substrate</name>
    </ligand>
</feature>
<dbReference type="InterPro" id="IPR036291">
    <property type="entry name" value="NAD(P)-bd_dom_sf"/>
</dbReference>
<dbReference type="InterPro" id="IPR006109">
    <property type="entry name" value="G3P_DH_NAD-dep_C"/>
</dbReference>
<dbReference type="NCBIfam" id="NF000942">
    <property type="entry name" value="PRK00094.1-4"/>
    <property type="match status" value="1"/>
</dbReference>
<dbReference type="InterPro" id="IPR013328">
    <property type="entry name" value="6PGD_dom2"/>
</dbReference>
<dbReference type="FunFam" id="3.40.50.720:FF:000019">
    <property type="entry name" value="Glycerol-3-phosphate dehydrogenase [NAD(P)+]"/>
    <property type="match status" value="1"/>
</dbReference>
<dbReference type="SUPFAM" id="SSF51735">
    <property type="entry name" value="NAD(P)-binding Rossmann-fold domains"/>
    <property type="match status" value="1"/>
</dbReference>
<organism evidence="20 21">
    <name type="scientific">Candidatus Merdicola faecigallinarum</name>
    <dbReference type="NCBI Taxonomy" id="2840862"/>
    <lineage>
        <taxon>Bacteria</taxon>
        <taxon>Bacillati</taxon>
        <taxon>Bacillota</taxon>
        <taxon>Clostridia</taxon>
        <taxon>Candidatus Merdicola</taxon>
    </lineage>
</organism>
<comment type="subcellular location">
    <subcellularLocation>
        <location evidence="13">Cytoplasm</location>
    </subcellularLocation>
</comment>
<comment type="function">
    <text evidence="13">Catalyzes the reduction of the glycolytic intermediate dihydroxyacetone phosphate (DHAP) to sn-glycerol 3-phosphate (G3P), the key precursor for phospholipid synthesis.</text>
</comment>
<evidence type="ECO:0000256" key="17">
    <source>
        <dbReference type="RuleBase" id="RU000437"/>
    </source>
</evidence>
<dbReference type="PANTHER" id="PTHR11728">
    <property type="entry name" value="GLYCEROL-3-PHOSPHATE DEHYDROGENASE"/>
    <property type="match status" value="1"/>
</dbReference>
<feature type="binding site" evidence="13">
    <location>
        <position position="277"/>
    </location>
    <ligand>
        <name>NADPH</name>
        <dbReference type="ChEBI" id="CHEBI:57783"/>
    </ligand>
</feature>
<name>A0A9D1M1V3_9FIRM</name>
<feature type="binding site" evidence="15">
    <location>
        <position position="104"/>
    </location>
    <ligand>
        <name>substrate</name>
    </ligand>
</feature>
<evidence type="ECO:0000256" key="15">
    <source>
        <dbReference type="PIRSR" id="PIRSR000114-2"/>
    </source>
</evidence>
<keyword evidence="8 13" id="KW-1208">Phospholipid metabolism</keyword>
<evidence type="ECO:0000313" key="21">
    <source>
        <dbReference type="Proteomes" id="UP000824093"/>
    </source>
</evidence>
<dbReference type="AlphaFoldDB" id="A0A9D1M1V3"/>
<reference evidence="20" key="1">
    <citation type="submission" date="2020-10" db="EMBL/GenBank/DDBJ databases">
        <authorList>
            <person name="Gilroy R."/>
        </authorList>
    </citation>
    <scope>NUCLEOTIDE SEQUENCE</scope>
    <source>
        <strain evidence="20">CHK195-15760</strain>
    </source>
</reference>
<dbReference type="GO" id="GO:0008654">
    <property type="term" value="P:phospholipid biosynthetic process"/>
    <property type="evidence" value="ECO:0007669"/>
    <property type="project" value="UniProtKB-KW"/>
</dbReference>
<accession>A0A9D1M1V3</accession>
<comment type="similarity">
    <text evidence="1 13 17">Belongs to the NAD-dependent glycerol-3-phosphate dehydrogenase family.</text>
</comment>
<feature type="binding site" evidence="16">
    <location>
        <position position="136"/>
    </location>
    <ligand>
        <name>NAD(+)</name>
        <dbReference type="ChEBI" id="CHEBI:57540"/>
    </ligand>
</feature>
<evidence type="ECO:0000256" key="7">
    <source>
        <dbReference type="ARBA" id="ARBA00023209"/>
    </source>
</evidence>
<dbReference type="EC" id="1.1.1.94" evidence="10 13"/>
<comment type="caution">
    <text evidence="20">The sequence shown here is derived from an EMBL/GenBank/DDBJ whole genome shotgun (WGS) entry which is preliminary data.</text>
</comment>
<evidence type="ECO:0000256" key="4">
    <source>
        <dbReference type="ARBA" id="ARBA00023002"/>
    </source>
</evidence>
<dbReference type="GO" id="GO:0046167">
    <property type="term" value="P:glycerol-3-phosphate biosynthetic process"/>
    <property type="evidence" value="ECO:0007669"/>
    <property type="project" value="UniProtKB-UniRule"/>
</dbReference>
<dbReference type="HAMAP" id="MF_00394">
    <property type="entry name" value="NAD_Glyc3P_dehydrog"/>
    <property type="match status" value="1"/>
</dbReference>
<feature type="binding site" evidence="13">
    <location>
        <position position="251"/>
    </location>
    <ligand>
        <name>NADPH</name>
        <dbReference type="ChEBI" id="CHEBI:57783"/>
    </ligand>
</feature>
<dbReference type="GO" id="GO:0047952">
    <property type="term" value="F:glycerol-3-phosphate dehydrogenase [NAD(P)+] activity"/>
    <property type="evidence" value="ECO:0007669"/>
    <property type="project" value="UniProtKB-UniRule"/>
</dbReference>
<evidence type="ECO:0000256" key="2">
    <source>
        <dbReference type="ARBA" id="ARBA00022516"/>
    </source>
</evidence>
<dbReference type="InterPro" id="IPR008927">
    <property type="entry name" value="6-PGluconate_DH-like_C_sf"/>
</dbReference>
<dbReference type="GO" id="GO:0046168">
    <property type="term" value="P:glycerol-3-phosphate catabolic process"/>
    <property type="evidence" value="ECO:0007669"/>
    <property type="project" value="InterPro"/>
</dbReference>
<feature type="binding site" evidence="13">
    <location>
        <position position="104"/>
    </location>
    <ligand>
        <name>NADPH</name>
        <dbReference type="ChEBI" id="CHEBI:57783"/>
    </ligand>
</feature>
<gene>
    <name evidence="13" type="primary">gpsA</name>
    <name evidence="20" type="ORF">IAB70_05880</name>
</gene>
<feature type="binding site" evidence="13">
    <location>
        <position position="104"/>
    </location>
    <ligand>
        <name>sn-glycerol 3-phosphate</name>
        <dbReference type="ChEBI" id="CHEBI:57597"/>
    </ligand>
</feature>
<comment type="pathway">
    <text evidence="13">Membrane lipid metabolism; glycerophospholipid metabolism.</text>
</comment>
<dbReference type="PANTHER" id="PTHR11728:SF1">
    <property type="entry name" value="GLYCEROL-3-PHOSPHATE DEHYDROGENASE [NAD(+)] 2, CHLOROPLASTIC"/>
    <property type="match status" value="1"/>
</dbReference>
<feature type="binding site" evidence="13">
    <location>
        <position position="251"/>
    </location>
    <ligand>
        <name>sn-glycerol 3-phosphate</name>
        <dbReference type="ChEBI" id="CHEBI:57597"/>
    </ligand>
</feature>
<dbReference type="PROSITE" id="PS00957">
    <property type="entry name" value="NAD_G3PDH"/>
    <property type="match status" value="1"/>
</dbReference>
<keyword evidence="6 13" id="KW-0443">Lipid metabolism</keyword>
<keyword evidence="13" id="KW-0547">Nucleotide-binding</keyword>
<sequence length="327" mass="36018">MKKVAIIGSGSWGVALAIHLAKLGNKIKIWSFSEEEANLINHEKKCKFLPKVTLPENIICSTKYEDVIEGSDFILHVTPSKFTRSTVKEYKKYVKNQPIIICTKGFEKETGSTLDQVFKEEMPNTKIGVFSGPSHAEEVSIAIPTLMVIASKDPEILSMIQDVFMSPEFRVYTSHDVKGVELGGAFKNIIAFCAGVAAGIGLGDNTFAALITRGLKEIADFGVKLGGEKETFYGLSGLGDLIVTCLSEHSRNRKAGKLIGQGKSLEETKKEVGMVIESVDNIETAYELCKIHNVELPIVNAVYQILYEGLDPQEAVHILMTREKKFE</sequence>
<dbReference type="Pfam" id="PF01210">
    <property type="entry name" value="NAD_Gly3P_dh_N"/>
    <property type="match status" value="1"/>
</dbReference>
<dbReference type="NCBIfam" id="NF000940">
    <property type="entry name" value="PRK00094.1-2"/>
    <property type="match status" value="1"/>
</dbReference>
<dbReference type="InterPro" id="IPR006168">
    <property type="entry name" value="G3P_DH_NAD-dep"/>
</dbReference>
<feature type="active site" description="Proton acceptor" evidence="13 14">
    <location>
        <position position="187"/>
    </location>
</feature>
<evidence type="ECO:0000256" key="8">
    <source>
        <dbReference type="ARBA" id="ARBA00023264"/>
    </source>
</evidence>
<dbReference type="FunFam" id="1.10.1040.10:FF:000001">
    <property type="entry name" value="Glycerol-3-phosphate dehydrogenase [NAD(P)+]"/>
    <property type="match status" value="1"/>
</dbReference>
<feature type="binding site" evidence="13">
    <location>
        <position position="187"/>
    </location>
    <ligand>
        <name>sn-glycerol 3-phosphate</name>
        <dbReference type="ChEBI" id="CHEBI:57597"/>
    </ligand>
</feature>
<dbReference type="SUPFAM" id="SSF48179">
    <property type="entry name" value="6-phosphogluconate dehydrogenase C-terminal domain-like"/>
    <property type="match status" value="1"/>
</dbReference>
<evidence type="ECO:0000256" key="14">
    <source>
        <dbReference type="PIRSR" id="PIRSR000114-1"/>
    </source>
</evidence>
<evidence type="ECO:0000256" key="6">
    <source>
        <dbReference type="ARBA" id="ARBA00023098"/>
    </source>
</evidence>
<keyword evidence="4 13" id="KW-0560">Oxidoreductase</keyword>
<dbReference type="PIRSF" id="PIRSF000114">
    <property type="entry name" value="Glycerol-3-P_dh"/>
    <property type="match status" value="1"/>
</dbReference>
<dbReference type="Gene3D" id="3.40.50.720">
    <property type="entry name" value="NAD(P)-binding Rossmann-like Domain"/>
    <property type="match status" value="1"/>
</dbReference>
<feature type="binding site" evidence="13">
    <location>
        <position position="275"/>
    </location>
    <ligand>
        <name>NADPH</name>
        <dbReference type="ChEBI" id="CHEBI:57783"/>
    </ligand>
</feature>
<dbReference type="InterPro" id="IPR011128">
    <property type="entry name" value="G3P_DH_NAD-dep_N"/>
</dbReference>